<reference evidence="3" key="2">
    <citation type="submission" date="2012-08" db="EMBL/GenBank/DDBJ databases">
        <title>Whole-genome sequence of Nocardiopsis alba strain ATCC BAA-2165 associated with honeybees.</title>
        <authorList>
            <person name="Qiao J."/>
            <person name="Chen L."/>
            <person name="Li Y."/>
            <person name="Wang J."/>
            <person name="Zhang W."/>
            <person name="Chen S."/>
        </authorList>
    </citation>
    <scope>NUCLEOTIDE SEQUENCE [LARGE SCALE GENOMIC DNA]</scope>
    <source>
        <strain evidence="3">ATCC BAA-2165 / BE74</strain>
    </source>
</reference>
<protein>
    <submittedName>
        <fullName evidence="2">Uncharacterized protein</fullName>
    </submittedName>
</protein>
<gene>
    <name evidence="2" type="ordered locus">B005_0195</name>
</gene>
<dbReference type="HOGENOM" id="CLU_2974828_0_0_11"/>
<evidence type="ECO:0000313" key="2">
    <source>
        <dbReference type="EMBL" id="AFR08268.1"/>
    </source>
</evidence>
<evidence type="ECO:0000256" key="1">
    <source>
        <dbReference type="SAM" id="MobiDB-lite"/>
    </source>
</evidence>
<dbReference type="KEGG" id="nal:B005_0195"/>
<sequence>MGPYPEVTKNTPEPVNRLPILCFFTPSSLEEHGSGTDGADPFTPGHEAPVTPYRSRPD</sequence>
<feature type="region of interest" description="Disordered" evidence="1">
    <location>
        <begin position="27"/>
        <end position="58"/>
    </location>
</feature>
<dbReference type="AlphaFoldDB" id="J7L3N8"/>
<organism evidence="2 3">
    <name type="scientific">Nocardiopsis alba (strain ATCC BAA-2165 / BE74)</name>
    <dbReference type="NCBI Taxonomy" id="1205910"/>
    <lineage>
        <taxon>Bacteria</taxon>
        <taxon>Bacillati</taxon>
        <taxon>Actinomycetota</taxon>
        <taxon>Actinomycetes</taxon>
        <taxon>Streptosporangiales</taxon>
        <taxon>Nocardiopsidaceae</taxon>
        <taxon>Nocardiopsis</taxon>
    </lineage>
</organism>
<proteinExistence type="predicted"/>
<evidence type="ECO:0000313" key="3">
    <source>
        <dbReference type="Proteomes" id="UP000003779"/>
    </source>
</evidence>
<dbReference type="Proteomes" id="UP000003779">
    <property type="component" value="Chromosome"/>
</dbReference>
<accession>J7L3N8</accession>
<dbReference type="EMBL" id="CP003788">
    <property type="protein sequence ID" value="AFR08268.1"/>
    <property type="molecule type" value="Genomic_DNA"/>
</dbReference>
<reference evidence="2 3" key="1">
    <citation type="journal article" date="2012" name="J. Bacteriol.">
        <title>Whole-Genome Sequence of Nocardiopsis alba Strain ATCC BAA-2165, Associated with Honeybees.</title>
        <authorList>
            <person name="Qiao J."/>
            <person name="Chen L."/>
            <person name="Li Y."/>
            <person name="Wang J."/>
            <person name="Zhang W."/>
            <person name="Chen S."/>
        </authorList>
    </citation>
    <scope>NUCLEOTIDE SEQUENCE [LARGE SCALE GENOMIC DNA]</scope>
    <source>
        <strain evidence="3">ATCC BAA-2165 / BE74</strain>
    </source>
</reference>
<name>J7L3N8_NOCAA</name>